<accession>A0A835U2Y0</accession>
<keyword evidence="3" id="KW-1185">Reference proteome</keyword>
<sequence length="101" mass="11048">MVCDQLGLFSIGHDESRVVECLKTAGGCSEDCNHINGTDRACEAFVDAPFRFVDAKGGWETNLPHFSSVQDIRLRVPGRLPHHPPLHDELVVVGSRPLLAS</sequence>
<dbReference type="Proteomes" id="UP000636800">
    <property type="component" value="Unassembled WGS sequence"/>
</dbReference>
<proteinExistence type="predicted"/>
<organism evidence="1 4">
    <name type="scientific">Vanilla planifolia</name>
    <name type="common">Vanilla</name>
    <dbReference type="NCBI Taxonomy" id="51239"/>
    <lineage>
        <taxon>Eukaryota</taxon>
        <taxon>Viridiplantae</taxon>
        <taxon>Streptophyta</taxon>
        <taxon>Embryophyta</taxon>
        <taxon>Tracheophyta</taxon>
        <taxon>Spermatophyta</taxon>
        <taxon>Magnoliopsida</taxon>
        <taxon>Liliopsida</taxon>
        <taxon>Asparagales</taxon>
        <taxon>Orchidaceae</taxon>
        <taxon>Vanilloideae</taxon>
        <taxon>Vanilleae</taxon>
        <taxon>Vanilla</taxon>
    </lineage>
</organism>
<name>A0A835U2Y0_VANPL</name>
<dbReference type="AlphaFoldDB" id="A0A835U2Y0"/>
<dbReference type="EMBL" id="JADCNM010000645">
    <property type="protein sequence ID" value="KAG0445825.1"/>
    <property type="molecule type" value="Genomic_DNA"/>
</dbReference>
<evidence type="ECO:0000313" key="1">
    <source>
        <dbReference type="EMBL" id="KAG0445825.1"/>
    </source>
</evidence>
<dbReference type="Proteomes" id="UP000639772">
    <property type="component" value="Unassembled WGS sequence"/>
</dbReference>
<protein>
    <submittedName>
        <fullName evidence="1">Uncharacterized protein</fullName>
    </submittedName>
</protein>
<evidence type="ECO:0000313" key="4">
    <source>
        <dbReference type="Proteomes" id="UP000639772"/>
    </source>
</evidence>
<evidence type="ECO:0000313" key="2">
    <source>
        <dbReference type="EMBL" id="KAG0445851.1"/>
    </source>
</evidence>
<evidence type="ECO:0000313" key="3">
    <source>
        <dbReference type="Proteomes" id="UP000636800"/>
    </source>
</evidence>
<comment type="caution">
    <text evidence="1">The sequence shown here is derived from an EMBL/GenBank/DDBJ whole genome shotgun (WGS) entry which is preliminary data.</text>
</comment>
<reference evidence="3 4" key="1">
    <citation type="journal article" date="2020" name="Nat. Food">
        <title>A phased Vanilla planifolia genome enables genetic improvement of flavour and production.</title>
        <authorList>
            <person name="Hasing T."/>
            <person name="Tang H."/>
            <person name="Brym M."/>
            <person name="Khazi F."/>
            <person name="Huang T."/>
            <person name="Chambers A.H."/>
        </authorList>
    </citation>
    <scope>NUCLEOTIDE SEQUENCE [LARGE SCALE GENOMIC DNA]</scope>
    <source>
        <tissue evidence="1">Leaf</tissue>
    </source>
</reference>
<gene>
    <name evidence="2" type="ORF">HPP92_029129</name>
    <name evidence="1" type="ORF">HPP92_029140</name>
</gene>
<dbReference type="EMBL" id="JADCNL010000644">
    <property type="protein sequence ID" value="KAG0445851.1"/>
    <property type="molecule type" value="Genomic_DNA"/>
</dbReference>